<protein>
    <submittedName>
        <fullName evidence="1">Uncharacterized protein</fullName>
    </submittedName>
</protein>
<dbReference type="VEuPathDB" id="VectorBase:LDEU003854"/>
<gene>
    <name evidence="1" type="ORF">B4U80_02192</name>
</gene>
<accession>A0A443SKY2</accession>
<dbReference type="EMBL" id="NCKV01001530">
    <property type="protein sequence ID" value="RWS28187.1"/>
    <property type="molecule type" value="Genomic_DNA"/>
</dbReference>
<comment type="caution">
    <text evidence="1">The sequence shown here is derived from an EMBL/GenBank/DDBJ whole genome shotgun (WGS) entry which is preliminary data.</text>
</comment>
<reference evidence="1 2" key="1">
    <citation type="journal article" date="2018" name="Gigascience">
        <title>Genomes of trombidid mites reveal novel predicted allergens and laterally-transferred genes associated with secondary metabolism.</title>
        <authorList>
            <person name="Dong X."/>
            <person name="Chaisiri K."/>
            <person name="Xia D."/>
            <person name="Armstrong S.D."/>
            <person name="Fang Y."/>
            <person name="Donnelly M.J."/>
            <person name="Kadowaki T."/>
            <person name="McGarry J.W."/>
            <person name="Darby A.C."/>
            <person name="Makepeace B.L."/>
        </authorList>
    </citation>
    <scope>NUCLEOTIDE SEQUENCE [LARGE SCALE GENOMIC DNA]</scope>
    <source>
        <strain evidence="1">UoL-UT</strain>
    </source>
</reference>
<evidence type="ECO:0000313" key="2">
    <source>
        <dbReference type="Proteomes" id="UP000288716"/>
    </source>
</evidence>
<proteinExistence type="predicted"/>
<keyword evidence="2" id="KW-1185">Reference proteome</keyword>
<sequence length="88" mass="9915">MSTNVKFGLHAIQSLCDIENGENVVILEIQESLASQINQTTEPNELPINGLENQISLAIQSETHRYFDLQGKRLVLNKPLDRDVRILS</sequence>
<evidence type="ECO:0000313" key="1">
    <source>
        <dbReference type="EMBL" id="RWS28187.1"/>
    </source>
</evidence>
<organism evidence="1 2">
    <name type="scientific">Leptotrombidium deliense</name>
    <dbReference type="NCBI Taxonomy" id="299467"/>
    <lineage>
        <taxon>Eukaryota</taxon>
        <taxon>Metazoa</taxon>
        <taxon>Ecdysozoa</taxon>
        <taxon>Arthropoda</taxon>
        <taxon>Chelicerata</taxon>
        <taxon>Arachnida</taxon>
        <taxon>Acari</taxon>
        <taxon>Acariformes</taxon>
        <taxon>Trombidiformes</taxon>
        <taxon>Prostigmata</taxon>
        <taxon>Anystina</taxon>
        <taxon>Parasitengona</taxon>
        <taxon>Trombiculoidea</taxon>
        <taxon>Trombiculidae</taxon>
        <taxon>Leptotrombidium</taxon>
    </lineage>
</organism>
<dbReference type="OrthoDB" id="6250271at2759"/>
<dbReference type="Proteomes" id="UP000288716">
    <property type="component" value="Unassembled WGS sequence"/>
</dbReference>
<dbReference type="STRING" id="299467.A0A443SKY2"/>
<dbReference type="AlphaFoldDB" id="A0A443SKY2"/>
<name>A0A443SKY2_9ACAR</name>